<dbReference type="Proteomes" id="UP001156706">
    <property type="component" value="Unassembled WGS sequence"/>
</dbReference>
<evidence type="ECO:0000313" key="2">
    <source>
        <dbReference type="EMBL" id="GLR11471.1"/>
    </source>
</evidence>
<dbReference type="InterPro" id="IPR000415">
    <property type="entry name" value="Nitroreductase-like"/>
</dbReference>
<accession>A0ABQ5YA91</accession>
<dbReference type="CDD" id="cd02142">
    <property type="entry name" value="McbC_SagB-like_oxidoreductase"/>
    <property type="match status" value="1"/>
</dbReference>
<proteinExistence type="predicted"/>
<keyword evidence="3" id="KW-1185">Reference proteome</keyword>
<dbReference type="InterPro" id="IPR020051">
    <property type="entry name" value="SagB-type_dehydrogenase"/>
</dbReference>
<dbReference type="Pfam" id="PF00881">
    <property type="entry name" value="Nitroreductase"/>
    <property type="match status" value="1"/>
</dbReference>
<dbReference type="InterPro" id="IPR052544">
    <property type="entry name" value="Bacteriocin_Proc_Enz"/>
</dbReference>
<gene>
    <name evidence="2" type="ORF">GCM10007907_02610</name>
</gene>
<dbReference type="RefSeq" id="WP_284194629.1">
    <property type="nucleotide sequence ID" value="NZ_BSOG01000001.1"/>
</dbReference>
<sequence>MRYKRALALSIHWQDEQLAFSNYLQHHCVSGHPLTVQVLDYFSDWRSLDEILAHFTQYSPQSLRKTLEQLVAEQLLLEEGSAQAASDALLADQWAPWLPEGAFHFATKDTPFASAASSEEELAAVVPVTEPPALYRSPLGGEPIKLPQAPYPEDAFHQALLARRTHRSFSPQALALDELSRLLGLVWGVQGHVDSAAFGRLPLKTSPSGGARHPVEVYVMVLRVAGLAPGIYHYHPLHHTLTLVNPVATPAQASLYCADQEYFADSAALFLMTAVFERTMWKYHKPRAYRVVMLDAGHLGQTFCLTATAMGLAPWGTAALRDSLIEQDLGIDGISESVLFVTGVGHPAEAADATEPE</sequence>
<dbReference type="PANTHER" id="PTHR43745">
    <property type="entry name" value="NITROREDUCTASE MJ1384-RELATED"/>
    <property type="match status" value="1"/>
</dbReference>
<evidence type="ECO:0000259" key="1">
    <source>
        <dbReference type="Pfam" id="PF00881"/>
    </source>
</evidence>
<dbReference type="SUPFAM" id="SSF55469">
    <property type="entry name" value="FMN-dependent nitroreductase-like"/>
    <property type="match status" value="1"/>
</dbReference>
<dbReference type="NCBIfam" id="TIGR03605">
    <property type="entry name" value="antibiot_sagB"/>
    <property type="match status" value="1"/>
</dbReference>
<comment type="caution">
    <text evidence="2">The sequence shown here is derived from an EMBL/GenBank/DDBJ whole genome shotgun (WGS) entry which is preliminary data.</text>
</comment>
<dbReference type="PANTHER" id="PTHR43745:SF2">
    <property type="entry name" value="NITROREDUCTASE MJ1384-RELATED"/>
    <property type="match status" value="1"/>
</dbReference>
<reference evidence="3" key="1">
    <citation type="journal article" date="2019" name="Int. J. Syst. Evol. Microbiol.">
        <title>The Global Catalogue of Microorganisms (GCM) 10K type strain sequencing project: providing services to taxonomists for standard genome sequencing and annotation.</title>
        <authorList>
            <consortium name="The Broad Institute Genomics Platform"/>
            <consortium name="The Broad Institute Genome Sequencing Center for Infectious Disease"/>
            <person name="Wu L."/>
            <person name="Ma J."/>
        </authorList>
    </citation>
    <scope>NUCLEOTIDE SEQUENCE [LARGE SCALE GENOMIC DNA]</scope>
    <source>
        <strain evidence="3">NBRC 110044</strain>
    </source>
</reference>
<dbReference type="Gene3D" id="3.40.109.10">
    <property type="entry name" value="NADH Oxidase"/>
    <property type="match status" value="1"/>
</dbReference>
<evidence type="ECO:0000313" key="3">
    <source>
        <dbReference type="Proteomes" id="UP001156706"/>
    </source>
</evidence>
<organism evidence="2 3">
    <name type="scientific">Chitinimonas prasina</name>
    <dbReference type="NCBI Taxonomy" id="1434937"/>
    <lineage>
        <taxon>Bacteria</taxon>
        <taxon>Pseudomonadati</taxon>
        <taxon>Pseudomonadota</taxon>
        <taxon>Betaproteobacteria</taxon>
        <taxon>Neisseriales</taxon>
        <taxon>Chitinibacteraceae</taxon>
        <taxon>Chitinimonas</taxon>
    </lineage>
</organism>
<protein>
    <submittedName>
        <fullName evidence="2">Dehydrogenase</fullName>
    </submittedName>
</protein>
<dbReference type="EMBL" id="BSOG01000001">
    <property type="protein sequence ID" value="GLR11471.1"/>
    <property type="molecule type" value="Genomic_DNA"/>
</dbReference>
<feature type="domain" description="Nitroreductase" evidence="1">
    <location>
        <begin position="162"/>
        <end position="346"/>
    </location>
</feature>
<dbReference type="InterPro" id="IPR029479">
    <property type="entry name" value="Nitroreductase"/>
</dbReference>
<name>A0ABQ5YA91_9NEIS</name>